<dbReference type="OrthoDB" id="6246904at2759"/>
<dbReference type="EMBL" id="UYSU01033116">
    <property type="protein sequence ID" value="VDL91491.1"/>
    <property type="molecule type" value="Genomic_DNA"/>
</dbReference>
<evidence type="ECO:0000313" key="1">
    <source>
        <dbReference type="EMBL" id="VDL91491.1"/>
    </source>
</evidence>
<proteinExistence type="predicted"/>
<reference evidence="3" key="1">
    <citation type="submission" date="2016-06" db="UniProtKB">
        <authorList>
            <consortium name="WormBaseParasite"/>
        </authorList>
    </citation>
    <scope>IDENTIFICATION</scope>
</reference>
<evidence type="ECO:0000313" key="2">
    <source>
        <dbReference type="Proteomes" id="UP000275846"/>
    </source>
</evidence>
<dbReference type="WBParaSite" id="SSLN_0000526901-mRNA-1">
    <property type="protein sequence ID" value="SSLN_0000526901-mRNA-1"/>
    <property type="gene ID" value="SSLN_0000526901"/>
</dbReference>
<organism evidence="3">
    <name type="scientific">Schistocephalus solidus</name>
    <name type="common">Tapeworm</name>
    <dbReference type="NCBI Taxonomy" id="70667"/>
    <lineage>
        <taxon>Eukaryota</taxon>
        <taxon>Metazoa</taxon>
        <taxon>Spiralia</taxon>
        <taxon>Lophotrochozoa</taxon>
        <taxon>Platyhelminthes</taxon>
        <taxon>Cestoda</taxon>
        <taxon>Eucestoda</taxon>
        <taxon>Diphyllobothriidea</taxon>
        <taxon>Diphyllobothriidae</taxon>
        <taxon>Schistocephalus</taxon>
    </lineage>
</organism>
<keyword evidence="2" id="KW-1185">Reference proteome</keyword>
<name>A0A183SLK8_SCHSO</name>
<dbReference type="AlphaFoldDB" id="A0A183SLK8"/>
<dbReference type="Proteomes" id="UP000275846">
    <property type="component" value="Unassembled WGS sequence"/>
</dbReference>
<evidence type="ECO:0000313" key="3">
    <source>
        <dbReference type="WBParaSite" id="SSLN_0000526901-mRNA-1"/>
    </source>
</evidence>
<sequence>MEDSAIVQEPFARVRNPPKVYPTGYVKQELSDPLPYYTVGGAGINYPPEHPPTKKVRQLSQYLTAPHLVPRWRKESRTLQSPLIHDAEAARLYGELGLFSSSRIFGFSGLNPEIYKRGVTHNEFSIFPHLNPLSHPGS</sequence>
<accession>A0A183SLK8</accession>
<reference evidence="1 2" key="2">
    <citation type="submission" date="2018-11" db="EMBL/GenBank/DDBJ databases">
        <authorList>
            <consortium name="Pathogen Informatics"/>
        </authorList>
    </citation>
    <scope>NUCLEOTIDE SEQUENCE [LARGE SCALE GENOMIC DNA]</scope>
    <source>
        <strain evidence="1 2">NST_G2</strain>
    </source>
</reference>
<gene>
    <name evidence="1" type="ORF">SSLN_LOCUS5106</name>
</gene>
<protein>
    <submittedName>
        <fullName evidence="3">NADH-ubiquinone oxidoreductase subunit B14.5a</fullName>
    </submittedName>
</protein>